<evidence type="ECO:0000313" key="3">
    <source>
        <dbReference type="EMBL" id="GHH24568.1"/>
    </source>
</evidence>
<proteinExistence type="predicted"/>
<evidence type="ECO:0000256" key="2">
    <source>
        <dbReference type="SAM" id="SignalP"/>
    </source>
</evidence>
<protein>
    <recommendedName>
        <fullName evidence="5">Pentapeptide MXKDX repeat protein</fullName>
    </recommendedName>
</protein>
<reference evidence="4" key="1">
    <citation type="journal article" date="2019" name="Int. J. Syst. Evol. Microbiol.">
        <title>The Global Catalogue of Microorganisms (GCM) 10K type strain sequencing project: providing services to taxonomists for standard genome sequencing and annotation.</title>
        <authorList>
            <consortium name="The Broad Institute Genomics Platform"/>
            <consortium name="The Broad Institute Genome Sequencing Center for Infectious Disease"/>
            <person name="Wu L."/>
            <person name="Ma J."/>
        </authorList>
    </citation>
    <scope>NUCLEOTIDE SEQUENCE [LARGE SCALE GENOMIC DNA]</scope>
    <source>
        <strain evidence="4">CGMCC 1.8957</strain>
    </source>
</reference>
<gene>
    <name evidence="3" type="ORF">GCM10008023_36770</name>
</gene>
<keyword evidence="4" id="KW-1185">Reference proteome</keyword>
<feature type="chain" id="PRO_5045671679" description="Pentapeptide MXKDX repeat protein" evidence="2">
    <location>
        <begin position="24"/>
        <end position="91"/>
    </location>
</feature>
<feature type="signal peptide" evidence="2">
    <location>
        <begin position="1"/>
        <end position="23"/>
    </location>
</feature>
<evidence type="ECO:0000313" key="4">
    <source>
        <dbReference type="Proteomes" id="UP000652430"/>
    </source>
</evidence>
<evidence type="ECO:0000256" key="1">
    <source>
        <dbReference type="SAM" id="MobiDB-lite"/>
    </source>
</evidence>
<accession>A0ABQ3LRY2</accession>
<dbReference type="EMBL" id="BNAQ01000007">
    <property type="protein sequence ID" value="GHH24568.1"/>
    <property type="molecule type" value="Genomic_DNA"/>
</dbReference>
<comment type="caution">
    <text evidence="3">The sequence shown here is derived from an EMBL/GenBank/DDBJ whole genome shotgun (WGS) entry which is preliminary data.</text>
</comment>
<dbReference type="Proteomes" id="UP000652430">
    <property type="component" value="Unassembled WGS sequence"/>
</dbReference>
<sequence>MFLTKLTLGSIALVLATGTPAFAQNGMMSSGGMQPASMKMTKSQMASMNRCKKMSHPMMTKNRTCMKMMKMHPDMMSDGSMMNDGKMEKKH</sequence>
<evidence type="ECO:0008006" key="5">
    <source>
        <dbReference type="Google" id="ProtNLM"/>
    </source>
</evidence>
<feature type="region of interest" description="Disordered" evidence="1">
    <location>
        <begin position="32"/>
        <end position="59"/>
    </location>
</feature>
<keyword evidence="2" id="KW-0732">Signal</keyword>
<dbReference type="RefSeq" id="WP_189677484.1">
    <property type="nucleotide sequence ID" value="NZ_BNAQ01000007.1"/>
</dbReference>
<name>A0ABQ3LRY2_9SPHN</name>
<organism evidence="3 4">
    <name type="scientific">Sphingomonas glacialis</name>
    <dbReference type="NCBI Taxonomy" id="658225"/>
    <lineage>
        <taxon>Bacteria</taxon>
        <taxon>Pseudomonadati</taxon>
        <taxon>Pseudomonadota</taxon>
        <taxon>Alphaproteobacteria</taxon>
        <taxon>Sphingomonadales</taxon>
        <taxon>Sphingomonadaceae</taxon>
        <taxon>Sphingomonas</taxon>
    </lineage>
</organism>